<reference evidence="2 3" key="1">
    <citation type="submission" date="2021-05" db="EMBL/GenBank/DDBJ databases">
        <title>Genome Assembly of Synthetic Allotetraploid Brassica napus Reveals Homoeologous Exchanges between Subgenomes.</title>
        <authorList>
            <person name="Davis J.T."/>
        </authorList>
    </citation>
    <scope>NUCLEOTIDE SEQUENCE [LARGE SCALE GENOMIC DNA]</scope>
    <source>
        <strain evidence="3">cv. Da-Ae</strain>
        <tissue evidence="2">Seedling</tissue>
    </source>
</reference>
<keyword evidence="3" id="KW-1185">Reference proteome</keyword>
<accession>A0ABQ8CS80</accession>
<dbReference type="InterPro" id="IPR008972">
    <property type="entry name" value="Cupredoxin"/>
</dbReference>
<dbReference type="EMBL" id="JAGKQM010000007">
    <property type="protein sequence ID" value="KAH0919687.1"/>
    <property type="molecule type" value="Genomic_DNA"/>
</dbReference>
<dbReference type="Pfam" id="PF02298">
    <property type="entry name" value="Cu_bind_like"/>
    <property type="match status" value="1"/>
</dbReference>
<dbReference type="InterPro" id="IPR003245">
    <property type="entry name" value="Phytocyanin_dom"/>
</dbReference>
<gene>
    <name evidence="2" type="ORF">HID58_027347</name>
</gene>
<protein>
    <recommendedName>
        <fullName evidence="1">Phytocyanin domain-containing protein</fullName>
    </recommendedName>
</protein>
<evidence type="ECO:0000259" key="1">
    <source>
        <dbReference type="Pfam" id="PF02298"/>
    </source>
</evidence>
<sequence>EENQEYQYPFIQLFHVGDTLGEFSKILYDGEKDSVLQVTKEAYINCNTTNPAASYTNGDTKRDLDISSSSVALRATASKARSFTLSSCHLVAPSPALLEAQAVPPASGSASSLTSRIGVLAFVGLAIIPSLL</sequence>
<organism evidence="2 3">
    <name type="scientific">Brassica napus</name>
    <name type="common">Rape</name>
    <dbReference type="NCBI Taxonomy" id="3708"/>
    <lineage>
        <taxon>Eukaryota</taxon>
        <taxon>Viridiplantae</taxon>
        <taxon>Streptophyta</taxon>
        <taxon>Embryophyta</taxon>
        <taxon>Tracheophyta</taxon>
        <taxon>Spermatophyta</taxon>
        <taxon>Magnoliopsida</taxon>
        <taxon>eudicotyledons</taxon>
        <taxon>Gunneridae</taxon>
        <taxon>Pentapetalae</taxon>
        <taxon>rosids</taxon>
        <taxon>malvids</taxon>
        <taxon>Brassicales</taxon>
        <taxon>Brassicaceae</taxon>
        <taxon>Brassiceae</taxon>
        <taxon>Brassica</taxon>
    </lineage>
</organism>
<dbReference type="Gene3D" id="2.60.40.420">
    <property type="entry name" value="Cupredoxins - blue copper proteins"/>
    <property type="match status" value="1"/>
</dbReference>
<feature type="non-terminal residue" evidence="2">
    <location>
        <position position="1"/>
    </location>
</feature>
<comment type="caution">
    <text evidence="2">The sequence shown here is derived from an EMBL/GenBank/DDBJ whole genome shotgun (WGS) entry which is preliminary data.</text>
</comment>
<dbReference type="SUPFAM" id="SSF49503">
    <property type="entry name" value="Cupredoxins"/>
    <property type="match status" value="1"/>
</dbReference>
<dbReference type="Proteomes" id="UP000824890">
    <property type="component" value="Unassembled WGS sequence"/>
</dbReference>
<evidence type="ECO:0000313" key="2">
    <source>
        <dbReference type="EMBL" id="KAH0919687.1"/>
    </source>
</evidence>
<evidence type="ECO:0000313" key="3">
    <source>
        <dbReference type="Proteomes" id="UP000824890"/>
    </source>
</evidence>
<proteinExistence type="predicted"/>
<name>A0ABQ8CS80_BRANA</name>
<feature type="domain" description="Phytocyanin" evidence="1">
    <location>
        <begin position="12"/>
        <end position="65"/>
    </location>
</feature>